<name>A0ABW5M3A3_9BACT</name>
<keyword evidence="3" id="KW-1185">Reference proteome</keyword>
<gene>
    <name evidence="2" type="ORF">ACFSUS_09060</name>
</gene>
<proteinExistence type="predicted"/>
<keyword evidence="1" id="KW-0732">Signal</keyword>
<dbReference type="RefSeq" id="WP_381521741.1">
    <property type="nucleotide sequence ID" value="NZ_JBHULN010000004.1"/>
</dbReference>
<comment type="caution">
    <text evidence="2">The sequence shown here is derived from an EMBL/GenBank/DDBJ whole genome shotgun (WGS) entry which is preliminary data.</text>
</comment>
<protein>
    <submittedName>
        <fullName evidence="2">YjbH domain-containing protein</fullName>
    </submittedName>
</protein>
<feature type="chain" id="PRO_5046637178" evidence="1">
    <location>
        <begin position="26"/>
        <end position="271"/>
    </location>
</feature>
<accession>A0ABW5M3A3</accession>
<evidence type="ECO:0000313" key="2">
    <source>
        <dbReference type="EMBL" id="MFD2570779.1"/>
    </source>
</evidence>
<organism evidence="2 3">
    <name type="scientific">Spirosoma soli</name>
    <dbReference type="NCBI Taxonomy" id="1770529"/>
    <lineage>
        <taxon>Bacteria</taxon>
        <taxon>Pseudomonadati</taxon>
        <taxon>Bacteroidota</taxon>
        <taxon>Cytophagia</taxon>
        <taxon>Cytophagales</taxon>
        <taxon>Cytophagaceae</taxon>
        <taxon>Spirosoma</taxon>
    </lineage>
</organism>
<dbReference type="EMBL" id="JBHULN010000004">
    <property type="protein sequence ID" value="MFD2570779.1"/>
    <property type="molecule type" value="Genomic_DNA"/>
</dbReference>
<feature type="signal peptide" evidence="1">
    <location>
        <begin position="1"/>
        <end position="25"/>
    </location>
</feature>
<dbReference type="Pfam" id="PF06082">
    <property type="entry name" value="YjbH"/>
    <property type="match status" value="1"/>
</dbReference>
<reference evidence="3" key="1">
    <citation type="journal article" date="2019" name="Int. J. Syst. Evol. Microbiol.">
        <title>The Global Catalogue of Microorganisms (GCM) 10K type strain sequencing project: providing services to taxonomists for standard genome sequencing and annotation.</title>
        <authorList>
            <consortium name="The Broad Institute Genomics Platform"/>
            <consortium name="The Broad Institute Genome Sequencing Center for Infectious Disease"/>
            <person name="Wu L."/>
            <person name="Ma J."/>
        </authorList>
    </citation>
    <scope>NUCLEOTIDE SEQUENCE [LARGE SCALE GENOMIC DNA]</scope>
    <source>
        <strain evidence="3">KCTC 42805</strain>
    </source>
</reference>
<evidence type="ECO:0000313" key="3">
    <source>
        <dbReference type="Proteomes" id="UP001597469"/>
    </source>
</evidence>
<sequence length="271" mass="29993">MKTARKVLFISLFLLSIALPMPLLAQVNISGKPGLMYIPSADVLEDGTFSIGYNYNPVDYAFRFNKKNSESICFVNLVLLPKLEVNINLLMPNGPVRFQDRGIGDRQIDLKYALLTEKAKRPSVALILSAPFGIDNSLVTYALAATKHVPVTKTITAGITVGMGSPYSIYRAEVRNDQNADIFSGYTLKDKRDKPYHYLSGPFGGVNLSFARKGGVMVEWDSQHLNVGAYTTLFTHWTLQAGLLNGDQLTFGTSYSWPLLKLPKRVKKHGA</sequence>
<dbReference type="InterPro" id="IPR010344">
    <property type="entry name" value="YbjH"/>
</dbReference>
<evidence type="ECO:0000256" key="1">
    <source>
        <dbReference type="SAM" id="SignalP"/>
    </source>
</evidence>
<dbReference type="Proteomes" id="UP001597469">
    <property type="component" value="Unassembled WGS sequence"/>
</dbReference>